<dbReference type="Proteomes" id="UP000191408">
    <property type="component" value="Unassembled WGS sequence"/>
</dbReference>
<comment type="caution">
    <text evidence="1">The sequence shown here is derived from an EMBL/GenBank/DDBJ whole genome shotgun (WGS) entry which is preliminary data.</text>
</comment>
<name>A0A1V6P2U4_PENPO</name>
<keyword evidence="2" id="KW-1185">Reference proteome</keyword>
<dbReference type="EMBL" id="MDYM01000001">
    <property type="protein sequence ID" value="OQD71102.1"/>
    <property type="molecule type" value="Genomic_DNA"/>
</dbReference>
<protein>
    <recommendedName>
        <fullName evidence="3">AA1-like domain-containing protein</fullName>
    </recommendedName>
</protein>
<gene>
    <name evidence="1" type="ORF">PENPOL_c001G07459</name>
</gene>
<evidence type="ECO:0000313" key="1">
    <source>
        <dbReference type="EMBL" id="OQD71102.1"/>
    </source>
</evidence>
<evidence type="ECO:0000313" key="2">
    <source>
        <dbReference type="Proteomes" id="UP000191408"/>
    </source>
</evidence>
<dbReference type="AlphaFoldDB" id="A0A1V6P2U4"/>
<dbReference type="OrthoDB" id="4280013at2759"/>
<reference evidence="2" key="1">
    <citation type="journal article" date="2017" name="Nat. Microbiol.">
        <title>Global analysis of biosynthetic gene clusters reveals vast potential of secondary metabolite production in Penicillium species.</title>
        <authorList>
            <person name="Nielsen J.C."/>
            <person name="Grijseels S."/>
            <person name="Prigent S."/>
            <person name="Ji B."/>
            <person name="Dainat J."/>
            <person name="Nielsen K.F."/>
            <person name="Frisvad J.C."/>
            <person name="Workman M."/>
            <person name="Nielsen J."/>
        </authorList>
    </citation>
    <scope>NUCLEOTIDE SEQUENCE [LARGE SCALE GENOMIC DNA]</scope>
    <source>
        <strain evidence="2">IBT 4502</strain>
    </source>
</reference>
<organism evidence="1 2">
    <name type="scientific">Penicillium polonicum</name>
    <dbReference type="NCBI Taxonomy" id="60169"/>
    <lineage>
        <taxon>Eukaryota</taxon>
        <taxon>Fungi</taxon>
        <taxon>Dikarya</taxon>
        <taxon>Ascomycota</taxon>
        <taxon>Pezizomycotina</taxon>
        <taxon>Eurotiomycetes</taxon>
        <taxon>Eurotiomycetidae</taxon>
        <taxon>Eurotiales</taxon>
        <taxon>Aspergillaceae</taxon>
        <taxon>Penicillium</taxon>
    </lineage>
</organism>
<sequence length="180" mass="19617">MSQMNFANIFPSINPAAIIPKEQRNKLYSSKMKTMSISSLVLATATSILAAPSPAVPGLEPLQLTNLNAGIYSTSPPTTCLLSFALKDPNTNTDTKCSAYWSIGMPGNKTYDCSDKAYQLHLPNGIYDIENFDLGVSRADGTESGRSVVSGDSWKCEKQEYPKEQCKWDGIFYLDVAPST</sequence>
<evidence type="ECO:0008006" key="3">
    <source>
        <dbReference type="Google" id="ProtNLM"/>
    </source>
</evidence>
<accession>A0A1V6P2U4</accession>
<proteinExistence type="predicted"/>